<accession>A0AAD3AVF1</accession>
<reference evidence="2 3" key="1">
    <citation type="submission" date="2014-03" db="EMBL/GenBank/DDBJ databases">
        <title>The Genome Sequence of Francisella tularensis subsp. tularensis str. SCHU S4 substr. FSC043.</title>
        <authorList>
            <consortium name="The Broad Institute Genomics Platform"/>
            <consortium name="The Broad Institute Genome Sequencing Center for Infectious Disease"/>
            <person name="Chapman S.B."/>
            <person name="Guina T."/>
            <person name="Gelhaus C."/>
            <person name="Comer J."/>
            <person name="Sellati T."/>
            <person name="Sjostedt A."/>
            <person name="Young S.K."/>
            <person name="Zeng Q."/>
            <person name="Gargeya S."/>
            <person name="Abouelleil A."/>
            <person name="Alvarado L."/>
            <person name="Chapman S.B."/>
            <person name="Gainer-Dewar J."/>
            <person name="Goldberg J."/>
            <person name="Griggs A."/>
            <person name="Gujja S."/>
            <person name="Hansen M."/>
            <person name="Howarth C."/>
            <person name="Imamovic A."/>
            <person name="Larimer J."/>
            <person name="Murphy C."/>
            <person name="Naylor J."/>
            <person name="Pearson M."/>
            <person name="Poon T.W."/>
            <person name="Priest M."/>
            <person name="Roberts A."/>
            <person name="Saif S."/>
            <person name="Shea T."/>
            <person name="Sykes S."/>
            <person name="Wortman J."/>
            <person name="Nusbaum C."/>
            <person name="Birren B."/>
        </authorList>
    </citation>
    <scope>NUCLEOTIDE SEQUENCE [LARGE SCALE GENOMIC DNA]</scope>
    <source>
        <strain evidence="2 3">Schu S4</strain>
    </source>
</reference>
<organism evidence="2 3">
    <name type="scientific">Francisella tularensis subsp. tularensis str. SCHU S4 substr. FSC237</name>
    <dbReference type="NCBI Taxonomy" id="1341660"/>
    <lineage>
        <taxon>Bacteria</taxon>
        <taxon>Pseudomonadati</taxon>
        <taxon>Pseudomonadota</taxon>
        <taxon>Gammaproteobacteria</taxon>
        <taxon>Thiotrichales</taxon>
        <taxon>Francisellaceae</taxon>
        <taxon>Francisella</taxon>
    </lineage>
</organism>
<comment type="caution">
    <text evidence="2">The sequence shown here is derived from an EMBL/GenBank/DDBJ whole genome shotgun (WGS) entry which is preliminary data.</text>
</comment>
<keyword evidence="1" id="KW-1133">Transmembrane helix</keyword>
<sequence>MMLTWTVIYAEVVAKSLAAYLYMFKLTANPQLEHNALYSAILMIVLIFIGMKSQKLFVRVSTFLVVILLVAIILASVF</sequence>
<protein>
    <submittedName>
        <fullName evidence="2">Uncharacterized protein</fullName>
    </submittedName>
</protein>
<dbReference type="Proteomes" id="UP000023806">
    <property type="component" value="Unassembled WGS sequence"/>
</dbReference>
<gene>
    <name evidence="2" type="ORF">P250_02291</name>
</gene>
<keyword evidence="1" id="KW-0812">Transmembrane</keyword>
<proteinExistence type="predicted"/>
<evidence type="ECO:0000256" key="1">
    <source>
        <dbReference type="SAM" id="Phobius"/>
    </source>
</evidence>
<keyword evidence="1" id="KW-0472">Membrane</keyword>
<dbReference type="RefSeq" id="WP_003017531.1">
    <property type="nucleotide sequence ID" value="NZ_KK211923.1"/>
</dbReference>
<evidence type="ECO:0000313" key="2">
    <source>
        <dbReference type="EMBL" id="EZK42103.1"/>
    </source>
</evidence>
<evidence type="ECO:0000313" key="3">
    <source>
        <dbReference type="Proteomes" id="UP000023806"/>
    </source>
</evidence>
<dbReference type="EMBL" id="JIDS01000001">
    <property type="protein sequence ID" value="EZK42103.1"/>
    <property type="molecule type" value="Genomic_DNA"/>
</dbReference>
<name>A0AAD3AVF1_FRATT</name>
<feature type="transmembrane region" description="Helical" evidence="1">
    <location>
        <begin position="57"/>
        <end position="77"/>
    </location>
</feature>
<feature type="transmembrane region" description="Helical" evidence="1">
    <location>
        <begin position="35"/>
        <end position="51"/>
    </location>
</feature>
<feature type="transmembrane region" description="Helical" evidence="1">
    <location>
        <begin position="6"/>
        <end position="23"/>
    </location>
</feature>
<dbReference type="AlphaFoldDB" id="A0AAD3AVF1"/>